<dbReference type="EMBL" id="CM047582">
    <property type="protein sequence ID" value="KAI9915332.1"/>
    <property type="molecule type" value="Genomic_DNA"/>
</dbReference>
<comment type="caution">
    <text evidence="1">The sequence shown here is derived from an EMBL/GenBank/DDBJ whole genome shotgun (WGS) entry which is preliminary data.</text>
</comment>
<organism evidence="1 2">
    <name type="scientific">Peronosclerospora sorghi</name>
    <dbReference type="NCBI Taxonomy" id="230839"/>
    <lineage>
        <taxon>Eukaryota</taxon>
        <taxon>Sar</taxon>
        <taxon>Stramenopiles</taxon>
        <taxon>Oomycota</taxon>
        <taxon>Peronosporomycetes</taxon>
        <taxon>Peronosporales</taxon>
        <taxon>Peronosporaceae</taxon>
        <taxon>Peronosclerospora</taxon>
    </lineage>
</organism>
<reference evidence="1 2" key="1">
    <citation type="journal article" date="2022" name="bioRxiv">
        <title>The genome of the oomycete Peronosclerospora sorghi, a cosmopolitan pathogen of maize and sorghum, is inflated with dispersed pseudogenes.</title>
        <authorList>
            <person name="Fletcher K."/>
            <person name="Martin F."/>
            <person name="Isakeit T."/>
            <person name="Cavanaugh K."/>
            <person name="Magill C."/>
            <person name="Michelmore R."/>
        </authorList>
    </citation>
    <scope>NUCLEOTIDE SEQUENCE [LARGE SCALE GENOMIC DNA]</scope>
    <source>
        <strain evidence="1">P6</strain>
    </source>
</reference>
<gene>
    <name evidence="1" type="ORF">PsorP6_007592</name>
</gene>
<accession>A0ACC0W9V0</accession>
<protein>
    <submittedName>
        <fullName evidence="1">Uncharacterized protein</fullName>
    </submittedName>
</protein>
<keyword evidence="2" id="KW-1185">Reference proteome</keyword>
<evidence type="ECO:0000313" key="1">
    <source>
        <dbReference type="EMBL" id="KAI9915332.1"/>
    </source>
</evidence>
<proteinExistence type="predicted"/>
<dbReference type="Proteomes" id="UP001163321">
    <property type="component" value="Chromosome 3"/>
</dbReference>
<evidence type="ECO:0000313" key="2">
    <source>
        <dbReference type="Proteomes" id="UP001163321"/>
    </source>
</evidence>
<sequence length="186" mass="21278">MSRLSYYLNESHPKPFVPDGYHDHINFQYVLTKLFEIPSTGALLAVNPDVKPLLAAPGMNEGEQYLGFDRQDPEAIIWWVNDPQNWPDIDRIRRAGMELVREQYLVTNRVKALDLFMMTGEKSRVYAILLTGRSYNYIFFSAYNVFANYYGAYSAGQGEYLRWHSSGASFGTAMLGSSRARTSSNY</sequence>
<name>A0ACC0W9V0_9STRA</name>